<name>A0A4Y7KTI5_PAPSO</name>
<evidence type="ECO:0000259" key="1">
    <source>
        <dbReference type="Pfam" id="PF03959"/>
    </source>
</evidence>
<dbReference type="Proteomes" id="UP000316621">
    <property type="component" value="Chromosome 8"/>
</dbReference>
<accession>A0A4Y7KTI5</accession>
<dbReference type="Pfam" id="PF03959">
    <property type="entry name" value="FSH1"/>
    <property type="match status" value="1"/>
</dbReference>
<gene>
    <name evidence="2" type="ORF">C5167_050913</name>
</gene>
<dbReference type="AlphaFoldDB" id="A0A4Y7KTI5"/>
<dbReference type="Gene3D" id="3.40.50.1820">
    <property type="entry name" value="alpha/beta hydrolase"/>
    <property type="match status" value="1"/>
</dbReference>
<dbReference type="InterPro" id="IPR029058">
    <property type="entry name" value="AB_hydrolase_fold"/>
</dbReference>
<sequence length="211" mass="24410">MNNRKRIEEEEEDERKTPRVLCLHGFRTSGEISKEQVLTKWPESVVKKLHLVFIDAPFPSQGKSDVEVFYDPPYYEWELQSIGIFDECLEYVEDIMIKQGSFDGLLGFSQGGKFFCRNSVLCNLKYGTTHAALRNLKYGTTDVGLRIEKSSQFKEKGLKDADLLRSLFNRKFSPEDDTDRPERTESNDQKIRIKSFLTKLGCYLPSLCRSV</sequence>
<reference evidence="2 3" key="1">
    <citation type="journal article" date="2018" name="Science">
        <title>The opium poppy genome and morphinan production.</title>
        <authorList>
            <person name="Guo L."/>
            <person name="Winzer T."/>
            <person name="Yang X."/>
            <person name="Li Y."/>
            <person name="Ning Z."/>
            <person name="He Z."/>
            <person name="Teodor R."/>
            <person name="Lu Y."/>
            <person name="Bowser T.A."/>
            <person name="Graham I.A."/>
            <person name="Ye K."/>
        </authorList>
    </citation>
    <scope>NUCLEOTIDE SEQUENCE [LARGE SCALE GENOMIC DNA]</scope>
    <source>
        <strain evidence="3">cv. HN1</strain>
        <tissue evidence="2">Leaves</tissue>
    </source>
</reference>
<evidence type="ECO:0000313" key="3">
    <source>
        <dbReference type="Proteomes" id="UP000316621"/>
    </source>
</evidence>
<dbReference type="STRING" id="3469.A0A4Y7KTI5"/>
<dbReference type="InterPro" id="IPR005645">
    <property type="entry name" value="FSH-like_dom"/>
</dbReference>
<feature type="domain" description="Serine hydrolase" evidence="1">
    <location>
        <begin position="16"/>
        <end position="114"/>
    </location>
</feature>
<keyword evidence="3" id="KW-1185">Reference proteome</keyword>
<proteinExistence type="predicted"/>
<evidence type="ECO:0000313" key="2">
    <source>
        <dbReference type="EMBL" id="RZC75431.1"/>
    </source>
</evidence>
<dbReference type="PANTHER" id="PTHR22778:SF51">
    <property type="entry name" value="DIHYDROFOLATE REDUCTASE"/>
    <property type="match status" value="1"/>
</dbReference>
<dbReference type="SUPFAM" id="SSF53474">
    <property type="entry name" value="alpha/beta-Hydrolases"/>
    <property type="match status" value="1"/>
</dbReference>
<dbReference type="Gramene" id="RZC75431">
    <property type="protein sequence ID" value="RZC75431"/>
    <property type="gene ID" value="C5167_050913"/>
</dbReference>
<organism evidence="2 3">
    <name type="scientific">Papaver somniferum</name>
    <name type="common">Opium poppy</name>
    <dbReference type="NCBI Taxonomy" id="3469"/>
    <lineage>
        <taxon>Eukaryota</taxon>
        <taxon>Viridiplantae</taxon>
        <taxon>Streptophyta</taxon>
        <taxon>Embryophyta</taxon>
        <taxon>Tracheophyta</taxon>
        <taxon>Spermatophyta</taxon>
        <taxon>Magnoliopsida</taxon>
        <taxon>Ranunculales</taxon>
        <taxon>Papaveraceae</taxon>
        <taxon>Papaveroideae</taxon>
        <taxon>Papaver</taxon>
    </lineage>
</organism>
<dbReference type="EMBL" id="CM010722">
    <property type="protein sequence ID" value="RZC75431.1"/>
    <property type="molecule type" value="Genomic_DNA"/>
</dbReference>
<dbReference type="PANTHER" id="PTHR22778">
    <property type="entry name" value="OVARIAN CANCER GENE-2 PROTEIN-RELATED"/>
    <property type="match status" value="1"/>
</dbReference>
<protein>
    <recommendedName>
        <fullName evidence="1">Serine hydrolase domain-containing protein</fullName>
    </recommendedName>
</protein>